<dbReference type="RefSeq" id="WP_367780266.1">
    <property type="nucleotide sequence ID" value="NZ_JBFMIA010000015.1"/>
</dbReference>
<sequence length="213" mass="23815">MTMVTRKSMLSLFSSLVMLLTVFSFNTSASANAMTDTEETPDLSNLENVDVSARFDMNTDGVQEQEVYGDDGEVIGTLRVKNLDQVASANDPTLIPLGESTFEIEFDGSSDIVNMMKFDVTVNGRESMWSWPVSEIVRADNSDYDLKKNFHSDYEEINIRNNLEHSGFTPAWARYGIIVSTTSPSSFVGYAFLDARMEYGYLTTSFAFYNLAP</sequence>
<protein>
    <submittedName>
        <fullName evidence="2">Uncharacterized protein</fullName>
    </submittedName>
</protein>
<name>A0ABV3Q7L3_9BACL</name>
<dbReference type="Gene3D" id="2.60.40.3860">
    <property type="match status" value="1"/>
</dbReference>
<feature type="signal peptide" evidence="1">
    <location>
        <begin position="1"/>
        <end position="33"/>
    </location>
</feature>
<feature type="chain" id="PRO_5046396964" evidence="1">
    <location>
        <begin position="34"/>
        <end position="213"/>
    </location>
</feature>
<organism evidence="2 3">
    <name type="scientific">Jeotgalibacillus marinus</name>
    <dbReference type="NCBI Taxonomy" id="86667"/>
    <lineage>
        <taxon>Bacteria</taxon>
        <taxon>Bacillati</taxon>
        <taxon>Bacillota</taxon>
        <taxon>Bacilli</taxon>
        <taxon>Bacillales</taxon>
        <taxon>Caryophanaceae</taxon>
        <taxon>Jeotgalibacillus</taxon>
    </lineage>
</organism>
<dbReference type="Proteomes" id="UP001556040">
    <property type="component" value="Unassembled WGS sequence"/>
</dbReference>
<evidence type="ECO:0000256" key="1">
    <source>
        <dbReference type="SAM" id="SignalP"/>
    </source>
</evidence>
<keyword evidence="3" id="KW-1185">Reference proteome</keyword>
<comment type="caution">
    <text evidence="2">The sequence shown here is derived from an EMBL/GenBank/DDBJ whole genome shotgun (WGS) entry which is preliminary data.</text>
</comment>
<gene>
    <name evidence="2" type="ORF">AB1471_13345</name>
</gene>
<accession>A0ABV3Q7L3</accession>
<proteinExistence type="predicted"/>
<evidence type="ECO:0000313" key="3">
    <source>
        <dbReference type="Proteomes" id="UP001556040"/>
    </source>
</evidence>
<evidence type="ECO:0000313" key="2">
    <source>
        <dbReference type="EMBL" id="MEW9502778.1"/>
    </source>
</evidence>
<keyword evidence="1" id="KW-0732">Signal</keyword>
<reference evidence="2 3" key="1">
    <citation type="journal article" date="1979" name="Int. J. Syst. Evol. Microbiol.">
        <title>Bacillus globisporus subsp. marinus subsp. nov.</title>
        <authorList>
            <person name="Liu H."/>
        </authorList>
    </citation>
    <scope>NUCLEOTIDE SEQUENCE [LARGE SCALE GENOMIC DNA]</scope>
    <source>
        <strain evidence="2 3">DSM 1297</strain>
    </source>
</reference>
<dbReference type="EMBL" id="JBFMIA010000015">
    <property type="protein sequence ID" value="MEW9502778.1"/>
    <property type="molecule type" value="Genomic_DNA"/>
</dbReference>